<dbReference type="Pfam" id="PF01220">
    <property type="entry name" value="DHquinase_II"/>
    <property type="match status" value="1"/>
</dbReference>
<feature type="binding site" evidence="8 10">
    <location>
        <position position="79"/>
    </location>
    <ligand>
        <name>substrate</name>
    </ligand>
</feature>
<dbReference type="PANTHER" id="PTHR21272:SF3">
    <property type="entry name" value="CATABOLIC 3-DEHYDROQUINASE"/>
    <property type="match status" value="1"/>
</dbReference>
<comment type="similarity">
    <text evidence="4 8">Belongs to the type-II 3-dehydroquinase family.</text>
</comment>
<evidence type="ECO:0000313" key="12">
    <source>
        <dbReference type="EMBL" id="MBT0665642.1"/>
    </source>
</evidence>
<evidence type="ECO:0000256" key="2">
    <source>
        <dbReference type="ARBA" id="ARBA00003924"/>
    </source>
</evidence>
<dbReference type="SUPFAM" id="SSF52304">
    <property type="entry name" value="Type II 3-dehydroquinate dehydratase"/>
    <property type="match status" value="1"/>
</dbReference>
<dbReference type="InterPro" id="IPR018509">
    <property type="entry name" value="DHquinase_II_CS"/>
</dbReference>
<evidence type="ECO:0000256" key="4">
    <source>
        <dbReference type="ARBA" id="ARBA00011037"/>
    </source>
</evidence>
<feature type="binding site" evidence="8 10">
    <location>
        <begin position="100"/>
        <end position="101"/>
    </location>
    <ligand>
        <name>substrate</name>
    </ligand>
</feature>
<dbReference type="GO" id="GO:0019631">
    <property type="term" value="P:quinate catabolic process"/>
    <property type="evidence" value="ECO:0007669"/>
    <property type="project" value="TreeGrafter"/>
</dbReference>
<dbReference type="NCBIfam" id="TIGR01088">
    <property type="entry name" value="aroQ"/>
    <property type="match status" value="1"/>
</dbReference>
<feature type="binding site" evidence="8 10">
    <location>
        <position position="86"/>
    </location>
    <ligand>
        <name>substrate</name>
    </ligand>
</feature>
<dbReference type="GO" id="GO:0009073">
    <property type="term" value="P:aromatic amino acid family biosynthetic process"/>
    <property type="evidence" value="ECO:0007669"/>
    <property type="project" value="UniProtKB-KW"/>
</dbReference>
<dbReference type="InterPro" id="IPR036441">
    <property type="entry name" value="DHquinase_II_sf"/>
</dbReference>
<comment type="function">
    <text evidence="2 8">Catalyzes a trans-dehydration via an enolate intermediate.</text>
</comment>
<gene>
    <name evidence="8 12" type="primary">aroQ</name>
    <name evidence="12" type="ORF">KI809_15135</name>
</gene>
<dbReference type="NCBIfam" id="NF003805">
    <property type="entry name" value="PRK05395.1-2"/>
    <property type="match status" value="1"/>
</dbReference>
<dbReference type="HAMAP" id="MF_00169">
    <property type="entry name" value="AroQ"/>
    <property type="match status" value="1"/>
</dbReference>
<accession>A0AAW4L636</accession>
<protein>
    <recommendedName>
        <fullName evidence="6 8">3-dehydroquinate dehydratase</fullName>
        <shortName evidence="8">3-dehydroquinase</shortName>
        <ecNumber evidence="6 8">4.2.1.10</ecNumber>
    </recommendedName>
    <alternativeName>
        <fullName evidence="8">Type II DHQase</fullName>
    </alternativeName>
</protein>
<evidence type="ECO:0000313" key="13">
    <source>
        <dbReference type="Proteomes" id="UP000811899"/>
    </source>
</evidence>
<dbReference type="GO" id="GO:0009423">
    <property type="term" value="P:chorismate biosynthetic process"/>
    <property type="evidence" value="ECO:0007669"/>
    <property type="project" value="UniProtKB-UniRule"/>
</dbReference>
<evidence type="ECO:0000256" key="3">
    <source>
        <dbReference type="ARBA" id="ARBA00004902"/>
    </source>
</evidence>
<evidence type="ECO:0000256" key="7">
    <source>
        <dbReference type="ARBA" id="ARBA00023239"/>
    </source>
</evidence>
<evidence type="ECO:0000256" key="1">
    <source>
        <dbReference type="ARBA" id="ARBA00001864"/>
    </source>
</evidence>
<comment type="pathway">
    <text evidence="3 8">Metabolic intermediate biosynthesis; chorismate biosynthesis; chorismate from D-erythrose 4-phosphate and phosphoenolpyruvate: step 3/7.</text>
</comment>
<reference evidence="12 13" key="1">
    <citation type="submission" date="2021-05" db="EMBL/GenBank/DDBJ databases">
        <title>The draft genome of Geobacter pelophilus DSM 12255.</title>
        <authorList>
            <person name="Xu Z."/>
            <person name="Masuda Y."/>
            <person name="Itoh H."/>
            <person name="Senoo K."/>
        </authorList>
    </citation>
    <scope>NUCLEOTIDE SEQUENCE [LARGE SCALE GENOMIC DNA]</scope>
    <source>
        <strain evidence="12 13">DSM 12255</strain>
    </source>
</reference>
<comment type="catalytic activity">
    <reaction evidence="1 8">
        <text>3-dehydroquinate = 3-dehydroshikimate + H2O</text>
        <dbReference type="Rhea" id="RHEA:21096"/>
        <dbReference type="ChEBI" id="CHEBI:15377"/>
        <dbReference type="ChEBI" id="CHEBI:16630"/>
        <dbReference type="ChEBI" id="CHEBI:32364"/>
        <dbReference type="EC" id="4.2.1.10"/>
    </reaction>
</comment>
<feature type="active site" description="Proton donor" evidence="8 9">
    <location>
        <position position="99"/>
    </location>
</feature>
<feature type="binding site" evidence="8 10">
    <location>
        <position position="73"/>
    </location>
    <ligand>
        <name>substrate</name>
    </ligand>
</feature>
<evidence type="ECO:0000256" key="9">
    <source>
        <dbReference type="PIRSR" id="PIRSR001399-1"/>
    </source>
</evidence>
<feature type="site" description="Transition state stabilizer" evidence="8 11">
    <location>
        <position position="17"/>
    </location>
</feature>
<comment type="subunit">
    <text evidence="5 8">Homododecamer.</text>
</comment>
<dbReference type="NCBIfam" id="NF003804">
    <property type="entry name" value="PRK05395.1-1"/>
    <property type="match status" value="1"/>
</dbReference>
<feature type="binding site" evidence="8 10">
    <location>
        <position position="110"/>
    </location>
    <ligand>
        <name>substrate</name>
    </ligand>
</feature>
<dbReference type="RefSeq" id="WP_214172414.1">
    <property type="nucleotide sequence ID" value="NZ_JAHCVJ010000006.1"/>
</dbReference>
<dbReference type="EMBL" id="JAHCVJ010000006">
    <property type="protein sequence ID" value="MBT0665642.1"/>
    <property type="molecule type" value="Genomic_DNA"/>
</dbReference>
<keyword evidence="8" id="KW-0028">Amino-acid biosynthesis</keyword>
<evidence type="ECO:0000256" key="6">
    <source>
        <dbReference type="ARBA" id="ARBA00012060"/>
    </source>
</evidence>
<evidence type="ECO:0000256" key="10">
    <source>
        <dbReference type="PIRSR" id="PIRSR001399-2"/>
    </source>
</evidence>
<sequence length="146" mass="15452">MKILVIHGPNLNLLGTREPGIYGNTTLTNINAALQALAGELGIEVAFVQSNHEGGIVDAIQAAKTDCDGILINPAAYTHTSVAIRDAVSAVAIPVVEVHLSNVHAREEFRSKSYIAPVAVGQISGFGVDSYLLGLRAIFSHIKLRL</sequence>
<comment type="caution">
    <text evidence="12">The sequence shown here is derived from an EMBL/GenBank/DDBJ whole genome shotgun (WGS) entry which is preliminary data.</text>
</comment>
<evidence type="ECO:0000256" key="11">
    <source>
        <dbReference type="PIRSR" id="PIRSR001399-3"/>
    </source>
</evidence>
<keyword evidence="7 8" id="KW-0456">Lyase</keyword>
<dbReference type="EC" id="4.2.1.10" evidence="6 8"/>
<dbReference type="GO" id="GO:0008652">
    <property type="term" value="P:amino acid biosynthetic process"/>
    <property type="evidence" value="ECO:0007669"/>
    <property type="project" value="UniProtKB-KW"/>
</dbReference>
<dbReference type="Gene3D" id="3.40.50.9100">
    <property type="entry name" value="Dehydroquinase, class II"/>
    <property type="match status" value="1"/>
</dbReference>
<dbReference type="InterPro" id="IPR001874">
    <property type="entry name" value="DHquinase_II"/>
</dbReference>
<dbReference type="NCBIfam" id="NF003807">
    <property type="entry name" value="PRK05395.1-4"/>
    <property type="match status" value="1"/>
</dbReference>
<name>A0AAW4L636_9BACT</name>
<organism evidence="12 13">
    <name type="scientific">Geoanaerobacter pelophilus</name>
    <dbReference type="NCBI Taxonomy" id="60036"/>
    <lineage>
        <taxon>Bacteria</taxon>
        <taxon>Pseudomonadati</taxon>
        <taxon>Thermodesulfobacteriota</taxon>
        <taxon>Desulfuromonadia</taxon>
        <taxon>Geobacterales</taxon>
        <taxon>Geobacteraceae</taxon>
        <taxon>Geoanaerobacter</taxon>
    </lineage>
</organism>
<evidence type="ECO:0000256" key="8">
    <source>
        <dbReference type="HAMAP-Rule" id="MF_00169"/>
    </source>
</evidence>
<proteinExistence type="inferred from homology"/>
<dbReference type="AlphaFoldDB" id="A0AAW4L636"/>
<dbReference type="PROSITE" id="PS01029">
    <property type="entry name" value="DEHYDROQUINASE_II"/>
    <property type="match status" value="1"/>
</dbReference>
<dbReference type="NCBIfam" id="NF003806">
    <property type="entry name" value="PRK05395.1-3"/>
    <property type="match status" value="1"/>
</dbReference>
<evidence type="ECO:0000256" key="5">
    <source>
        <dbReference type="ARBA" id="ARBA00011193"/>
    </source>
</evidence>
<feature type="active site" description="Proton acceptor" evidence="8 9">
    <location>
        <position position="22"/>
    </location>
</feature>
<dbReference type="Proteomes" id="UP000811899">
    <property type="component" value="Unassembled WGS sequence"/>
</dbReference>
<keyword evidence="13" id="KW-1185">Reference proteome</keyword>
<dbReference type="CDD" id="cd00466">
    <property type="entry name" value="DHQase_II"/>
    <property type="match status" value="1"/>
</dbReference>
<keyword evidence="8" id="KW-0057">Aromatic amino acid biosynthesis</keyword>
<dbReference type="PANTHER" id="PTHR21272">
    <property type="entry name" value="CATABOLIC 3-DEHYDROQUINASE"/>
    <property type="match status" value="1"/>
</dbReference>
<dbReference type="GO" id="GO:0003855">
    <property type="term" value="F:3-dehydroquinate dehydratase activity"/>
    <property type="evidence" value="ECO:0007669"/>
    <property type="project" value="UniProtKB-UniRule"/>
</dbReference>
<dbReference type="PIRSF" id="PIRSF001399">
    <property type="entry name" value="DHquinase_II"/>
    <property type="match status" value="1"/>
</dbReference>